<name>A0A9Q1CH43_HOLLE</name>
<keyword evidence="4" id="KW-0053">Apoptosis</keyword>
<dbReference type="SUPFAM" id="SSF56854">
    <property type="entry name" value="Bcl-2 inhibitors of programmed cell death"/>
    <property type="match status" value="1"/>
</dbReference>
<dbReference type="GO" id="GO:0001836">
    <property type="term" value="P:release of cytochrome c from mitochondria"/>
    <property type="evidence" value="ECO:0007669"/>
    <property type="project" value="TreeGrafter"/>
</dbReference>
<evidence type="ECO:0000256" key="1">
    <source>
        <dbReference type="ARBA" id="ARBA00004308"/>
    </source>
</evidence>
<dbReference type="GO" id="GO:0005741">
    <property type="term" value="C:mitochondrial outer membrane"/>
    <property type="evidence" value="ECO:0007669"/>
    <property type="project" value="TreeGrafter"/>
</dbReference>
<keyword evidence="9" id="KW-1185">Reference proteome</keyword>
<dbReference type="InterPro" id="IPR026298">
    <property type="entry name" value="Bcl-2_fam"/>
</dbReference>
<dbReference type="GO" id="GO:0042981">
    <property type="term" value="P:regulation of apoptotic process"/>
    <property type="evidence" value="ECO:0007669"/>
    <property type="project" value="InterPro"/>
</dbReference>
<dbReference type="InterPro" id="IPR002475">
    <property type="entry name" value="Bcl2-like"/>
</dbReference>
<evidence type="ECO:0000256" key="6">
    <source>
        <dbReference type="ARBA" id="ARBA00023136"/>
    </source>
</evidence>
<reference evidence="8" key="1">
    <citation type="submission" date="2021-10" db="EMBL/GenBank/DDBJ databases">
        <title>Tropical sea cucumber genome reveals ecological adaptation and Cuvierian tubules defense mechanism.</title>
        <authorList>
            <person name="Chen T."/>
        </authorList>
    </citation>
    <scope>NUCLEOTIDE SEQUENCE</scope>
    <source>
        <strain evidence="8">Nanhai2018</strain>
        <tissue evidence="8">Muscle</tissue>
    </source>
</reference>
<evidence type="ECO:0000259" key="7">
    <source>
        <dbReference type="Pfam" id="PF00452"/>
    </source>
</evidence>
<feature type="domain" description="Bcl-2 Bcl-2 homology region 1-3" evidence="7">
    <location>
        <begin position="1"/>
        <end position="84"/>
    </location>
</feature>
<evidence type="ECO:0000256" key="5">
    <source>
        <dbReference type="ARBA" id="ARBA00022989"/>
    </source>
</evidence>
<dbReference type="GO" id="GO:0051400">
    <property type="term" value="F:BH domain binding"/>
    <property type="evidence" value="ECO:0007669"/>
    <property type="project" value="TreeGrafter"/>
</dbReference>
<organism evidence="8 9">
    <name type="scientific">Holothuria leucospilota</name>
    <name type="common">Black long sea cucumber</name>
    <name type="synonym">Mertensiothuria leucospilota</name>
    <dbReference type="NCBI Taxonomy" id="206669"/>
    <lineage>
        <taxon>Eukaryota</taxon>
        <taxon>Metazoa</taxon>
        <taxon>Echinodermata</taxon>
        <taxon>Eleutherozoa</taxon>
        <taxon>Echinozoa</taxon>
        <taxon>Holothuroidea</taxon>
        <taxon>Aspidochirotacea</taxon>
        <taxon>Aspidochirotida</taxon>
        <taxon>Holothuriidae</taxon>
        <taxon>Holothuria</taxon>
    </lineage>
</organism>
<evidence type="ECO:0000313" key="9">
    <source>
        <dbReference type="Proteomes" id="UP001152320"/>
    </source>
</evidence>
<dbReference type="InterPro" id="IPR046371">
    <property type="entry name" value="Bcl-2_BH1-3"/>
</dbReference>
<proteinExistence type="inferred from homology"/>
<dbReference type="GO" id="GO:0008630">
    <property type="term" value="P:intrinsic apoptotic signaling pathway in response to DNA damage"/>
    <property type="evidence" value="ECO:0007669"/>
    <property type="project" value="TreeGrafter"/>
</dbReference>
<dbReference type="Gene3D" id="1.10.437.10">
    <property type="entry name" value="Blc2-like"/>
    <property type="match status" value="1"/>
</dbReference>
<evidence type="ECO:0000256" key="2">
    <source>
        <dbReference type="ARBA" id="ARBA00009458"/>
    </source>
</evidence>
<dbReference type="PANTHER" id="PTHR11256:SF47">
    <property type="entry name" value="BCL-2-LIKE PROTEIN 10"/>
    <property type="match status" value="1"/>
</dbReference>
<dbReference type="InterPro" id="IPR036834">
    <property type="entry name" value="Bcl-2-like_sf"/>
</dbReference>
<dbReference type="Proteomes" id="UP001152320">
    <property type="component" value="Chromosome 3"/>
</dbReference>
<dbReference type="EMBL" id="JAIZAY010000003">
    <property type="protein sequence ID" value="KAJ8044856.1"/>
    <property type="molecule type" value="Genomic_DNA"/>
</dbReference>
<protein>
    <recommendedName>
        <fullName evidence="7">Bcl-2 Bcl-2 homology region 1-3 domain-containing protein</fullName>
    </recommendedName>
</protein>
<dbReference type="OrthoDB" id="6021377at2759"/>
<keyword evidence="6" id="KW-0472">Membrane</keyword>
<evidence type="ECO:0000313" key="8">
    <source>
        <dbReference type="EMBL" id="KAJ8044856.1"/>
    </source>
</evidence>
<dbReference type="Pfam" id="PF00452">
    <property type="entry name" value="Bcl-2"/>
    <property type="match status" value="1"/>
</dbReference>
<dbReference type="AlphaFoldDB" id="A0A9Q1CH43"/>
<keyword evidence="3" id="KW-0812">Transmembrane</keyword>
<comment type="caution">
    <text evidence="8">The sequence shown here is derived from an EMBL/GenBank/DDBJ whole genome shotgun (WGS) entry which is preliminary data.</text>
</comment>
<dbReference type="PANTHER" id="PTHR11256">
    <property type="entry name" value="BCL-2 RELATED"/>
    <property type="match status" value="1"/>
</dbReference>
<comment type="similarity">
    <text evidence="2">Belongs to the Bcl-2 family.</text>
</comment>
<keyword evidence="5" id="KW-1133">Transmembrane helix</keyword>
<accession>A0A9Q1CH43</accession>
<evidence type="ECO:0000256" key="3">
    <source>
        <dbReference type="ARBA" id="ARBA00022692"/>
    </source>
</evidence>
<dbReference type="GO" id="GO:0012505">
    <property type="term" value="C:endomembrane system"/>
    <property type="evidence" value="ECO:0007669"/>
    <property type="project" value="UniProtKB-SubCell"/>
</dbReference>
<comment type="subcellular location">
    <subcellularLocation>
        <location evidence="1">Endomembrane system</location>
    </subcellularLocation>
</comment>
<gene>
    <name evidence="8" type="ORF">HOLleu_07731</name>
</gene>
<evidence type="ECO:0000256" key="4">
    <source>
        <dbReference type="ARBA" id="ARBA00022703"/>
    </source>
</evidence>
<dbReference type="GO" id="GO:0097192">
    <property type="term" value="P:extrinsic apoptotic signaling pathway in absence of ligand"/>
    <property type="evidence" value="ECO:0007669"/>
    <property type="project" value="TreeGrafter"/>
</dbReference>
<dbReference type="PROSITE" id="PS50062">
    <property type="entry name" value="BCL2_FAMILY"/>
    <property type="match status" value="1"/>
</dbReference>
<sequence>MVQQLKYDPVIHGRRAVYSTFDGIFEDEAYSWRRIFMVYVFAVRLAKYCQTQGRGKIVVENVGRYAGDYVACHLKHWIEEQGGWVFSGAGTWGGAWRARATNEKSLKILR</sequence>